<name>A0A8S1YPB2_PAROT</name>
<comment type="caution">
    <text evidence="1">The sequence shown here is derived from an EMBL/GenBank/DDBJ whole genome shotgun (WGS) entry which is preliminary data.</text>
</comment>
<gene>
    <name evidence="1" type="ORF">POCTA_138.1.T2480002</name>
</gene>
<organism evidence="1 2">
    <name type="scientific">Paramecium octaurelia</name>
    <dbReference type="NCBI Taxonomy" id="43137"/>
    <lineage>
        <taxon>Eukaryota</taxon>
        <taxon>Sar</taxon>
        <taxon>Alveolata</taxon>
        <taxon>Ciliophora</taxon>
        <taxon>Intramacronucleata</taxon>
        <taxon>Oligohymenophorea</taxon>
        <taxon>Peniculida</taxon>
        <taxon>Parameciidae</taxon>
        <taxon>Paramecium</taxon>
    </lineage>
</organism>
<dbReference type="EMBL" id="CAJJDP010000252">
    <property type="protein sequence ID" value="CAD8215411.1"/>
    <property type="molecule type" value="Genomic_DNA"/>
</dbReference>
<keyword evidence="2" id="KW-1185">Reference proteome</keyword>
<evidence type="ECO:0000313" key="1">
    <source>
        <dbReference type="EMBL" id="CAD8215411.1"/>
    </source>
</evidence>
<reference evidence="1" key="1">
    <citation type="submission" date="2021-01" db="EMBL/GenBank/DDBJ databases">
        <authorList>
            <consortium name="Genoscope - CEA"/>
            <person name="William W."/>
        </authorList>
    </citation>
    <scope>NUCLEOTIDE SEQUENCE</scope>
</reference>
<sequence length="186" mass="21791">MIRNMKRRLNNLNKPQFQFNPSLGCKDIILINFLAESLRLLGQYKVAIILADKPWKLIQSILNYRNIFDMLQGCLADKALEINPQHCNSLQSKCMNLTCLKMFKEVIQEFEKSLSIDPNHFDSQWVKGFCLKQRICLGFIPITELILRSHNFMKTLQRQIQINYGLKTKEMNVQKQQINNENSLLS</sequence>
<accession>A0A8S1YPB2</accession>
<protein>
    <recommendedName>
        <fullName evidence="3">Tetratricopeptide repeat protein</fullName>
    </recommendedName>
</protein>
<evidence type="ECO:0000313" key="2">
    <source>
        <dbReference type="Proteomes" id="UP000683925"/>
    </source>
</evidence>
<dbReference type="AlphaFoldDB" id="A0A8S1YPB2"/>
<proteinExistence type="predicted"/>
<evidence type="ECO:0008006" key="3">
    <source>
        <dbReference type="Google" id="ProtNLM"/>
    </source>
</evidence>
<dbReference type="Proteomes" id="UP000683925">
    <property type="component" value="Unassembled WGS sequence"/>
</dbReference>